<keyword evidence="2" id="KW-1185">Reference proteome</keyword>
<dbReference type="Proteomes" id="UP001281761">
    <property type="component" value="Unassembled WGS sequence"/>
</dbReference>
<dbReference type="EMBL" id="JARBJD010000106">
    <property type="protein sequence ID" value="KAK2952237.1"/>
    <property type="molecule type" value="Genomic_DNA"/>
</dbReference>
<accession>A0ABQ9XIJ4</accession>
<comment type="caution">
    <text evidence="1">The sequence shown here is derived from an EMBL/GenBank/DDBJ whole genome shotgun (WGS) entry which is preliminary data.</text>
</comment>
<sequence>MEGLETLSNRILTSSKRYYAPTPLQTLPSLDFTNPSNYSLDRTTITGTDHGHNKDGSSPWSSVLLSDTYTSGVVSVTITILSNRYGALRFGLMDSNNPIPEIDEVLGAGVKNSISLDTSGHLNINTPSSRSFLPSHFRLKEGVCVRMEVDLDSTPRKVQFFVNGEAGRRYVSGIPSSVRIGFSVWREGISFRIDNISRLSQPTPISKEMVEVK</sequence>
<name>A0ABQ9XIJ4_9EUKA</name>
<gene>
    <name evidence="1" type="ORF">BLNAU_12796</name>
</gene>
<evidence type="ECO:0000313" key="2">
    <source>
        <dbReference type="Proteomes" id="UP001281761"/>
    </source>
</evidence>
<protein>
    <submittedName>
        <fullName evidence="1">Uncharacterized protein</fullName>
    </submittedName>
</protein>
<evidence type="ECO:0000313" key="1">
    <source>
        <dbReference type="EMBL" id="KAK2952237.1"/>
    </source>
</evidence>
<reference evidence="1 2" key="1">
    <citation type="journal article" date="2022" name="bioRxiv">
        <title>Genomics of Preaxostyla Flagellates Illuminates Evolutionary Transitions and the Path Towards Mitochondrial Loss.</title>
        <authorList>
            <person name="Novak L.V.F."/>
            <person name="Treitli S.C."/>
            <person name="Pyrih J."/>
            <person name="Halakuc P."/>
            <person name="Pipaliya S.V."/>
            <person name="Vacek V."/>
            <person name="Brzon O."/>
            <person name="Soukal P."/>
            <person name="Eme L."/>
            <person name="Dacks J.B."/>
            <person name="Karnkowska A."/>
            <person name="Elias M."/>
            <person name="Hampl V."/>
        </authorList>
    </citation>
    <scope>NUCLEOTIDE SEQUENCE [LARGE SCALE GENOMIC DNA]</scope>
    <source>
        <strain evidence="1">NAU3</strain>
        <tissue evidence="1">Gut</tissue>
    </source>
</reference>
<organism evidence="1 2">
    <name type="scientific">Blattamonas nauphoetae</name>
    <dbReference type="NCBI Taxonomy" id="2049346"/>
    <lineage>
        <taxon>Eukaryota</taxon>
        <taxon>Metamonada</taxon>
        <taxon>Preaxostyla</taxon>
        <taxon>Oxymonadida</taxon>
        <taxon>Blattamonas</taxon>
    </lineage>
</organism>
<proteinExistence type="predicted"/>